<feature type="compositionally biased region" description="Polar residues" evidence="2">
    <location>
        <begin position="753"/>
        <end position="782"/>
    </location>
</feature>
<keyword evidence="1" id="KW-0175">Coiled coil</keyword>
<accession>A0A3M7SQH7</accession>
<feature type="compositionally biased region" description="Polar residues" evidence="2">
    <location>
        <begin position="876"/>
        <end position="886"/>
    </location>
</feature>
<name>A0A3M7SQH7_BRAPC</name>
<sequence>MSTFGNNSNFDENLILSLPAALANNSRLAEHNINENLNPITSQNYAEKYKDLENVLADEKKTNEELQKYYKVLKADHNRIKNETYELKSQMQNLVEENKVMQDKYKAMFEKLQQELRRKQLFIEELKTKELDEVKLERLKEELSQQIEAPYKDIVRQLEQELQKLQSECNRIRQDSNVLRSSNEHERTEHHNYLEQIKLKQEIELNALRKDRDMLRQKLQENNQAEALKIREVIRENNQFKIKIKSLVEENEELRERLDHIESHNNSLIRNHSKLISDLSTKISVLESEKESLKQQADNSYKECVNLQESLANTVRKLHDTERENTSLKLKFDEVQHNCKRDLANLKLEMVRERGERNREKEALNNNIQDLMLKIEIANNNAELQKKMVEEKDRELTKTINGVNEENWTKINELTNEKIDLESRIQLLSKDFDFKLSTLQVEKDKSDDRLKSFESQREEIIKENTRLRGLIIDSDNLRSELEKEQEKSRELSRKCNKLETELSSNTGLEQELTEINLKLKNEVLFYGQEVQCLKEQIKRLREEYENRLMEIKTDHVSERNDFNFKNQDLQSKLNRALEKINEFKQTHEKKKKKFQTYAKAIKMKAEALNAKMKEIQLKEQSMNQMVPMQAYNKLKAHLDSITSRHQAFREVIIQGENYSASNVINKTDHALKFHPTFEKRHQTFVPIAQTVSQSNFGSPRNNKVFESEKKNLIDLIKLDPYESDKNELESRIEEITNRIDNLQSEQKDKLKTNSKNTIENMTAHSIDKSLSQSPDIKSQARTPSPDKSKKSTAKTEEYIDPFETFADKSNQKELEVKKLSYSSSSSSSISNLLQENAEKIAETQPKINEEKLDEKHLNTQNEEESISYEEDFEISAKSSSSDNDDF</sequence>
<comment type="caution">
    <text evidence="3">The sequence shown here is derived from an EMBL/GenBank/DDBJ whole genome shotgun (WGS) entry which is preliminary data.</text>
</comment>
<dbReference type="OrthoDB" id="311279at2759"/>
<feature type="coiled-coil region" evidence="1">
    <location>
        <begin position="42"/>
        <end position="625"/>
    </location>
</feature>
<reference evidence="3 4" key="1">
    <citation type="journal article" date="2018" name="Sci. Rep.">
        <title>Genomic signatures of local adaptation to the degree of environmental predictability in rotifers.</title>
        <authorList>
            <person name="Franch-Gras L."/>
            <person name="Hahn C."/>
            <person name="Garcia-Roger E.M."/>
            <person name="Carmona M.J."/>
            <person name="Serra M."/>
            <person name="Gomez A."/>
        </authorList>
    </citation>
    <scope>NUCLEOTIDE SEQUENCE [LARGE SCALE GENOMIC DNA]</scope>
    <source>
        <strain evidence="3">HYR1</strain>
    </source>
</reference>
<feature type="compositionally biased region" description="Acidic residues" evidence="2">
    <location>
        <begin position="861"/>
        <end position="873"/>
    </location>
</feature>
<keyword evidence="4" id="KW-1185">Reference proteome</keyword>
<feature type="compositionally biased region" description="Basic and acidic residues" evidence="2">
    <location>
        <begin position="784"/>
        <end position="797"/>
    </location>
</feature>
<protein>
    <submittedName>
        <fullName evidence="3">Centrosomal of 83 kDa isoform X1</fullName>
    </submittedName>
</protein>
<organism evidence="3 4">
    <name type="scientific">Brachionus plicatilis</name>
    <name type="common">Marine rotifer</name>
    <name type="synonym">Brachionus muelleri</name>
    <dbReference type="NCBI Taxonomy" id="10195"/>
    <lineage>
        <taxon>Eukaryota</taxon>
        <taxon>Metazoa</taxon>
        <taxon>Spiralia</taxon>
        <taxon>Gnathifera</taxon>
        <taxon>Rotifera</taxon>
        <taxon>Eurotatoria</taxon>
        <taxon>Monogononta</taxon>
        <taxon>Pseudotrocha</taxon>
        <taxon>Ploima</taxon>
        <taxon>Brachionidae</taxon>
        <taxon>Brachionus</taxon>
    </lineage>
</organism>
<evidence type="ECO:0000313" key="4">
    <source>
        <dbReference type="Proteomes" id="UP000276133"/>
    </source>
</evidence>
<gene>
    <name evidence="3" type="ORF">BpHYR1_051010</name>
</gene>
<feature type="region of interest" description="Disordered" evidence="2">
    <location>
        <begin position="746"/>
        <end position="886"/>
    </location>
</feature>
<evidence type="ECO:0000313" key="3">
    <source>
        <dbReference type="EMBL" id="RNA38053.1"/>
    </source>
</evidence>
<dbReference type="STRING" id="10195.A0A3M7SQH7"/>
<dbReference type="EMBL" id="REGN01000928">
    <property type="protein sequence ID" value="RNA38053.1"/>
    <property type="molecule type" value="Genomic_DNA"/>
</dbReference>
<dbReference type="AlphaFoldDB" id="A0A3M7SQH7"/>
<dbReference type="Proteomes" id="UP000276133">
    <property type="component" value="Unassembled WGS sequence"/>
</dbReference>
<evidence type="ECO:0000256" key="2">
    <source>
        <dbReference type="SAM" id="MobiDB-lite"/>
    </source>
</evidence>
<feature type="compositionally biased region" description="Low complexity" evidence="2">
    <location>
        <begin position="820"/>
        <end position="830"/>
    </location>
</feature>
<evidence type="ECO:0000256" key="1">
    <source>
        <dbReference type="SAM" id="Coils"/>
    </source>
</evidence>
<proteinExistence type="predicted"/>
<feature type="compositionally biased region" description="Basic and acidic residues" evidence="2">
    <location>
        <begin position="836"/>
        <end position="857"/>
    </location>
</feature>
<feature type="compositionally biased region" description="Basic and acidic residues" evidence="2">
    <location>
        <begin position="805"/>
        <end position="818"/>
    </location>
</feature>